<dbReference type="GO" id="GO:0022627">
    <property type="term" value="C:cytosolic small ribosomal subunit"/>
    <property type="evidence" value="ECO:0007669"/>
    <property type="project" value="TreeGrafter"/>
</dbReference>
<feature type="domain" description="Small ribosomal subunit protein eS4 central region" evidence="7">
    <location>
        <begin position="83"/>
        <end position="160"/>
    </location>
</feature>
<dbReference type="PROSITE" id="PS50889">
    <property type="entry name" value="S4"/>
    <property type="match status" value="1"/>
</dbReference>
<gene>
    <name evidence="8" type="primary">rps4e</name>
    <name evidence="8" type="ORF">MSIBF_A1390017</name>
</gene>
<dbReference type="AlphaFoldDB" id="A0A098E774"/>
<name>A0A098E774_9ZZZZ</name>
<dbReference type="PANTHER" id="PTHR11581:SF0">
    <property type="entry name" value="SMALL RIBOSOMAL SUBUNIT PROTEIN ES4"/>
    <property type="match status" value="1"/>
</dbReference>
<evidence type="ECO:0000256" key="3">
    <source>
        <dbReference type="ARBA" id="ARBA00022884"/>
    </source>
</evidence>
<comment type="similarity">
    <text evidence="1">Belongs to the eukaryotic ribosomal protein eS4 family.</text>
</comment>
<evidence type="ECO:0000313" key="8">
    <source>
        <dbReference type="EMBL" id="CEG11341.1"/>
    </source>
</evidence>
<evidence type="ECO:0000256" key="1">
    <source>
        <dbReference type="ARBA" id="ARBA00007500"/>
    </source>
</evidence>
<evidence type="ECO:0000256" key="4">
    <source>
        <dbReference type="ARBA" id="ARBA00022980"/>
    </source>
</evidence>
<dbReference type="Gene3D" id="2.30.30.30">
    <property type="match status" value="1"/>
</dbReference>
<evidence type="ECO:0000256" key="2">
    <source>
        <dbReference type="ARBA" id="ARBA00022730"/>
    </source>
</evidence>
<keyword evidence="4 8" id="KW-0689">Ribosomal protein</keyword>
<keyword evidence="2" id="KW-0699">rRNA-binding</keyword>
<dbReference type="InterPro" id="IPR036986">
    <property type="entry name" value="S4_RNA-bd_sf"/>
</dbReference>
<reference evidence="8" key="1">
    <citation type="submission" date="2014-09" db="EMBL/GenBank/DDBJ databases">
        <authorList>
            <person name="Probst J Alexander"/>
        </authorList>
    </citation>
    <scope>NUCLEOTIDE SEQUENCE</scope>
</reference>
<dbReference type="EMBL" id="CCXY01000045">
    <property type="protein sequence ID" value="CEG11341.1"/>
    <property type="molecule type" value="Genomic_DNA"/>
</dbReference>
<dbReference type="Pfam" id="PF00900">
    <property type="entry name" value="Ribosomal_S4e"/>
    <property type="match status" value="1"/>
</dbReference>
<dbReference type="GO" id="GO:0003735">
    <property type="term" value="F:structural constituent of ribosome"/>
    <property type="evidence" value="ECO:0007669"/>
    <property type="project" value="InterPro"/>
</dbReference>
<keyword evidence="5" id="KW-0687">Ribonucleoprotein</keyword>
<dbReference type="InterPro" id="IPR014722">
    <property type="entry name" value="Rib_uL2_dom2"/>
</dbReference>
<keyword evidence="3" id="KW-0694">RNA-binding</keyword>
<dbReference type="PANTHER" id="PTHR11581">
    <property type="entry name" value="30S/40S RIBOSOMAL PROTEIN S4"/>
    <property type="match status" value="1"/>
</dbReference>
<dbReference type="SUPFAM" id="SSF55174">
    <property type="entry name" value="Alpha-L RNA-binding motif"/>
    <property type="match status" value="1"/>
</dbReference>
<evidence type="ECO:0000256" key="6">
    <source>
        <dbReference type="SAM" id="MobiDB-lite"/>
    </source>
</evidence>
<accession>A0A098E774</accession>
<protein>
    <submittedName>
        <fullName evidence="8">30S ribosomal protein S4e</fullName>
    </submittedName>
</protein>
<dbReference type="GO" id="GO:0019843">
    <property type="term" value="F:rRNA binding"/>
    <property type="evidence" value="ECO:0007669"/>
    <property type="project" value="UniProtKB-KW"/>
</dbReference>
<evidence type="ECO:0000256" key="5">
    <source>
        <dbReference type="ARBA" id="ARBA00023274"/>
    </source>
</evidence>
<dbReference type="InterPro" id="IPR038237">
    <property type="entry name" value="Ribosomal_eS4_central_sf"/>
</dbReference>
<dbReference type="InterPro" id="IPR013845">
    <property type="entry name" value="Ribosomal_eS4_central_region"/>
</dbReference>
<feature type="region of interest" description="Disordered" evidence="6">
    <location>
        <begin position="227"/>
        <end position="258"/>
    </location>
</feature>
<dbReference type="Gene3D" id="2.40.50.740">
    <property type="match status" value="1"/>
</dbReference>
<dbReference type="Gene3D" id="3.10.290.10">
    <property type="entry name" value="RNA-binding S4 domain"/>
    <property type="match status" value="1"/>
</dbReference>
<sequence>MTIKRIAVGLGKYPKKLVTPRGPHKKHESYALTYVIRDLLKFADNSRETDKILREGNVIVDGRVIKDGNFGIGLMDVISFPKINKHYRMMPSTIKSKDIFLKEINEKSAKIKLAKVMEKQIIKDGKIQISTSDGYVFFVNKDENNINTKDTIVFDISAKKRIVREILKFKEGAAVLITHGRNKGNGGKITIINKGTKDILSTTKVGDIETSTDYVFVVGEETPLISVNTDNTNAPGSATDNMYNTGTPENADSISNIN</sequence>
<dbReference type="InterPro" id="IPR000876">
    <property type="entry name" value="Ribosomal_eS4"/>
</dbReference>
<evidence type="ECO:0000259" key="7">
    <source>
        <dbReference type="Pfam" id="PF00900"/>
    </source>
</evidence>
<proteinExistence type="inferred from homology"/>
<organism evidence="8">
    <name type="scientific">groundwater metagenome</name>
    <dbReference type="NCBI Taxonomy" id="717931"/>
    <lineage>
        <taxon>unclassified sequences</taxon>
        <taxon>metagenomes</taxon>
        <taxon>ecological metagenomes</taxon>
    </lineage>
</organism>
<dbReference type="GO" id="GO:0006412">
    <property type="term" value="P:translation"/>
    <property type="evidence" value="ECO:0007669"/>
    <property type="project" value="InterPro"/>
</dbReference>